<keyword evidence="2" id="KW-1185">Reference proteome</keyword>
<gene>
    <name evidence="1" type="ORF">ACFSAG_09535</name>
</gene>
<accession>A0ABW4ME73</accession>
<proteinExistence type="predicted"/>
<name>A0ABW4ME73_9SPHN</name>
<dbReference type="RefSeq" id="WP_381514022.1">
    <property type="nucleotide sequence ID" value="NZ_JBHUEL010000008.1"/>
</dbReference>
<reference evidence="2" key="1">
    <citation type="journal article" date="2019" name="Int. J. Syst. Evol. Microbiol.">
        <title>The Global Catalogue of Microorganisms (GCM) 10K type strain sequencing project: providing services to taxonomists for standard genome sequencing and annotation.</title>
        <authorList>
            <consortium name="The Broad Institute Genomics Platform"/>
            <consortium name="The Broad Institute Genome Sequencing Center for Infectious Disease"/>
            <person name="Wu L."/>
            <person name="Ma J."/>
        </authorList>
    </citation>
    <scope>NUCLEOTIDE SEQUENCE [LARGE SCALE GENOMIC DNA]</scope>
    <source>
        <strain evidence="2">CGMCC 1.12449</strain>
    </source>
</reference>
<dbReference type="Proteomes" id="UP001597215">
    <property type="component" value="Unassembled WGS sequence"/>
</dbReference>
<evidence type="ECO:0000313" key="1">
    <source>
        <dbReference type="EMBL" id="MFD1767085.1"/>
    </source>
</evidence>
<protein>
    <submittedName>
        <fullName evidence="1">Uncharacterized protein</fullName>
    </submittedName>
</protein>
<evidence type="ECO:0000313" key="2">
    <source>
        <dbReference type="Proteomes" id="UP001597215"/>
    </source>
</evidence>
<comment type="caution">
    <text evidence="1">The sequence shown here is derived from an EMBL/GenBank/DDBJ whole genome shotgun (WGS) entry which is preliminary data.</text>
</comment>
<dbReference type="EMBL" id="JBHUEL010000008">
    <property type="protein sequence ID" value="MFD1767085.1"/>
    <property type="molecule type" value="Genomic_DNA"/>
</dbReference>
<organism evidence="1 2">
    <name type="scientific">Sphingorhabdus buctiana</name>
    <dbReference type="NCBI Taxonomy" id="1508805"/>
    <lineage>
        <taxon>Bacteria</taxon>
        <taxon>Pseudomonadati</taxon>
        <taxon>Pseudomonadota</taxon>
        <taxon>Alphaproteobacteria</taxon>
        <taxon>Sphingomonadales</taxon>
        <taxon>Sphingomonadaceae</taxon>
        <taxon>Sphingorhabdus</taxon>
    </lineage>
</organism>
<sequence>MQIFDLVFDLGEILHRQLDLLSAWEAGLMTSGEAKLLSDLFFAEDDGETLTQICREFFHEELDLSGLGGRVPAELSVALSRLATNVDAIGRLANGHRQIMAKVEESKGRFEPRVEDWAEVYDEFTHILARPSQCLDSLEDRKRFLLLKAALVRRIAPMATFAGYDQAEFSSAIEMARARAAGEA</sequence>